<sequence length="93" mass="10398">MQVVAEVITAGGVLLMLGLVLRNIYDKLGAKTDKSVCEKSHDAIAQRFESGNTRFLAAENTARDLMKELKEQRDILIRVDERVRNLAKKNGVN</sequence>
<dbReference type="AlphaFoldDB" id="A0A6M3JJX4"/>
<evidence type="ECO:0000256" key="1">
    <source>
        <dbReference type="SAM" id="Phobius"/>
    </source>
</evidence>
<reference evidence="2" key="1">
    <citation type="submission" date="2020-03" db="EMBL/GenBank/DDBJ databases">
        <title>The deep terrestrial virosphere.</title>
        <authorList>
            <person name="Holmfeldt K."/>
            <person name="Nilsson E."/>
            <person name="Simone D."/>
            <person name="Lopez-Fernandez M."/>
            <person name="Wu X."/>
            <person name="de Brujin I."/>
            <person name="Lundin D."/>
            <person name="Andersson A."/>
            <person name="Bertilsson S."/>
            <person name="Dopson M."/>
        </authorList>
    </citation>
    <scope>NUCLEOTIDE SEQUENCE</scope>
    <source>
        <strain evidence="2">MM415A04681</strain>
        <strain evidence="3">MM415B02214</strain>
    </source>
</reference>
<keyword evidence="1" id="KW-1133">Transmembrane helix</keyword>
<protein>
    <submittedName>
        <fullName evidence="2">Uncharacterized protein</fullName>
    </submittedName>
</protein>
<proteinExistence type="predicted"/>
<organism evidence="2">
    <name type="scientific">viral metagenome</name>
    <dbReference type="NCBI Taxonomy" id="1070528"/>
    <lineage>
        <taxon>unclassified sequences</taxon>
        <taxon>metagenomes</taxon>
        <taxon>organismal metagenomes</taxon>
    </lineage>
</organism>
<keyword evidence="1" id="KW-0812">Transmembrane</keyword>
<accession>A0A6M3JJX4</accession>
<dbReference type="EMBL" id="MT141698">
    <property type="protein sequence ID" value="QJA69352.1"/>
    <property type="molecule type" value="Genomic_DNA"/>
</dbReference>
<gene>
    <name evidence="2" type="ORF">MM415A04681_0007</name>
    <name evidence="3" type="ORF">MM415B02214_0008</name>
</gene>
<name>A0A6M3JJX4_9ZZZZ</name>
<feature type="transmembrane region" description="Helical" evidence="1">
    <location>
        <begin position="6"/>
        <end position="25"/>
    </location>
</feature>
<evidence type="ECO:0000313" key="3">
    <source>
        <dbReference type="EMBL" id="QJA85497.1"/>
    </source>
</evidence>
<keyword evidence="1" id="KW-0472">Membrane</keyword>
<dbReference type="EMBL" id="MT142578">
    <property type="protein sequence ID" value="QJA85497.1"/>
    <property type="molecule type" value="Genomic_DNA"/>
</dbReference>
<evidence type="ECO:0000313" key="2">
    <source>
        <dbReference type="EMBL" id="QJA69352.1"/>
    </source>
</evidence>